<dbReference type="Proteomes" id="UP001219934">
    <property type="component" value="Unassembled WGS sequence"/>
</dbReference>
<accession>A0AAD6AHW3</accession>
<name>A0AAD6AHW3_9TELE</name>
<evidence type="ECO:0000313" key="1">
    <source>
        <dbReference type="EMBL" id="KAJ4925700.1"/>
    </source>
</evidence>
<evidence type="ECO:0000313" key="2">
    <source>
        <dbReference type="Proteomes" id="UP001219934"/>
    </source>
</evidence>
<sequence>MISVFQGTFPEPGCDLCYSSCAVCPTRSWKDRKNDLENYFMYVIGDYRTAALCLAKDLQEQSAGIRNDKAVRPPIVCERLLSMEEQGQ</sequence>
<keyword evidence="2" id="KW-1185">Reference proteome</keyword>
<protein>
    <submittedName>
        <fullName evidence="1">Uncharacterized protein</fullName>
    </submittedName>
</protein>
<organism evidence="1 2">
    <name type="scientific">Pogonophryne albipinna</name>
    <dbReference type="NCBI Taxonomy" id="1090488"/>
    <lineage>
        <taxon>Eukaryota</taxon>
        <taxon>Metazoa</taxon>
        <taxon>Chordata</taxon>
        <taxon>Craniata</taxon>
        <taxon>Vertebrata</taxon>
        <taxon>Euteleostomi</taxon>
        <taxon>Actinopterygii</taxon>
        <taxon>Neopterygii</taxon>
        <taxon>Teleostei</taxon>
        <taxon>Neoteleostei</taxon>
        <taxon>Acanthomorphata</taxon>
        <taxon>Eupercaria</taxon>
        <taxon>Perciformes</taxon>
        <taxon>Notothenioidei</taxon>
        <taxon>Pogonophryne</taxon>
    </lineage>
</organism>
<reference evidence="1" key="1">
    <citation type="submission" date="2022-11" db="EMBL/GenBank/DDBJ databases">
        <title>Chromosome-level genome of Pogonophryne albipinna.</title>
        <authorList>
            <person name="Jo E."/>
        </authorList>
    </citation>
    <scope>NUCLEOTIDE SEQUENCE</scope>
    <source>
        <strain evidence="1">SGF0006</strain>
        <tissue evidence="1">Muscle</tissue>
    </source>
</reference>
<proteinExistence type="predicted"/>
<comment type="caution">
    <text evidence="1">The sequence shown here is derived from an EMBL/GenBank/DDBJ whole genome shotgun (WGS) entry which is preliminary data.</text>
</comment>
<dbReference type="EMBL" id="JAPTMU010000021">
    <property type="protein sequence ID" value="KAJ4925700.1"/>
    <property type="molecule type" value="Genomic_DNA"/>
</dbReference>
<dbReference type="AlphaFoldDB" id="A0AAD6AHW3"/>
<gene>
    <name evidence="1" type="ORF">JOQ06_018421</name>
</gene>